<evidence type="ECO:0000256" key="5">
    <source>
        <dbReference type="ARBA" id="ARBA00023136"/>
    </source>
</evidence>
<evidence type="ECO:0000256" key="6">
    <source>
        <dbReference type="ARBA" id="ARBA00023139"/>
    </source>
</evidence>
<protein>
    <submittedName>
        <fullName evidence="11">Uncharacterized protein</fullName>
    </submittedName>
</protein>
<keyword evidence="7" id="KW-0449">Lipoprotein</keyword>
<feature type="domain" description="Spore germination GerAC-like C-terminal" evidence="9">
    <location>
        <begin position="219"/>
        <end position="380"/>
    </location>
</feature>
<dbReference type="Pfam" id="PF05504">
    <property type="entry name" value="Spore_GerAC"/>
    <property type="match status" value="1"/>
</dbReference>
<feature type="chain" id="PRO_5013053735" evidence="8">
    <location>
        <begin position="26"/>
        <end position="386"/>
    </location>
</feature>
<dbReference type="OrthoDB" id="2380468at2"/>
<dbReference type="GO" id="GO:0009847">
    <property type="term" value="P:spore germination"/>
    <property type="evidence" value="ECO:0007669"/>
    <property type="project" value="InterPro"/>
</dbReference>
<dbReference type="PROSITE" id="PS51257">
    <property type="entry name" value="PROKAR_LIPOPROTEIN"/>
    <property type="match status" value="1"/>
</dbReference>
<dbReference type="PANTHER" id="PTHR35789">
    <property type="entry name" value="SPORE GERMINATION PROTEIN B3"/>
    <property type="match status" value="1"/>
</dbReference>
<organism evidence="11 12">
    <name type="scientific">Paenibacillus rigui</name>
    <dbReference type="NCBI Taxonomy" id="554312"/>
    <lineage>
        <taxon>Bacteria</taxon>
        <taxon>Bacillati</taxon>
        <taxon>Bacillota</taxon>
        <taxon>Bacilli</taxon>
        <taxon>Bacillales</taxon>
        <taxon>Paenibacillaceae</taxon>
        <taxon>Paenibacillus</taxon>
    </lineage>
</organism>
<keyword evidence="6" id="KW-0564">Palmitate</keyword>
<dbReference type="InterPro" id="IPR057336">
    <property type="entry name" value="GerAC_N"/>
</dbReference>
<dbReference type="PANTHER" id="PTHR35789:SF1">
    <property type="entry name" value="SPORE GERMINATION PROTEIN B3"/>
    <property type="match status" value="1"/>
</dbReference>
<name>A0A229UU80_9BACL</name>
<dbReference type="Gene3D" id="3.30.300.210">
    <property type="entry name" value="Nutrient germinant receptor protein C, domain 3"/>
    <property type="match status" value="1"/>
</dbReference>
<dbReference type="Proteomes" id="UP000215509">
    <property type="component" value="Unassembled WGS sequence"/>
</dbReference>
<keyword evidence="3" id="KW-0309">Germination</keyword>
<keyword evidence="12" id="KW-1185">Reference proteome</keyword>
<dbReference type="GO" id="GO:0016020">
    <property type="term" value="C:membrane"/>
    <property type="evidence" value="ECO:0007669"/>
    <property type="project" value="UniProtKB-SubCell"/>
</dbReference>
<evidence type="ECO:0000256" key="4">
    <source>
        <dbReference type="ARBA" id="ARBA00022729"/>
    </source>
</evidence>
<dbReference type="InterPro" id="IPR008844">
    <property type="entry name" value="Spore_GerAC-like"/>
</dbReference>
<keyword evidence="4 8" id="KW-0732">Signal</keyword>
<dbReference type="NCBIfam" id="TIGR02887">
    <property type="entry name" value="spore_ger_x_C"/>
    <property type="match status" value="1"/>
</dbReference>
<evidence type="ECO:0000256" key="2">
    <source>
        <dbReference type="ARBA" id="ARBA00007886"/>
    </source>
</evidence>
<evidence type="ECO:0000256" key="1">
    <source>
        <dbReference type="ARBA" id="ARBA00004635"/>
    </source>
</evidence>
<dbReference type="RefSeq" id="WP_094014221.1">
    <property type="nucleotide sequence ID" value="NZ_NMQW01000011.1"/>
</dbReference>
<dbReference type="Pfam" id="PF25198">
    <property type="entry name" value="Spore_GerAC_N"/>
    <property type="match status" value="1"/>
</dbReference>
<feature type="domain" description="Spore germination protein N-terminal" evidence="10">
    <location>
        <begin position="24"/>
        <end position="200"/>
    </location>
</feature>
<evidence type="ECO:0000256" key="3">
    <source>
        <dbReference type="ARBA" id="ARBA00022544"/>
    </source>
</evidence>
<comment type="similarity">
    <text evidence="2">Belongs to the GerABKC lipoprotein family.</text>
</comment>
<gene>
    <name evidence="11" type="ORF">CF651_07410</name>
</gene>
<evidence type="ECO:0000256" key="7">
    <source>
        <dbReference type="ARBA" id="ARBA00023288"/>
    </source>
</evidence>
<dbReference type="InterPro" id="IPR046953">
    <property type="entry name" value="Spore_GerAC-like_C"/>
</dbReference>
<dbReference type="EMBL" id="NMQW01000011">
    <property type="protein sequence ID" value="OXM86962.1"/>
    <property type="molecule type" value="Genomic_DNA"/>
</dbReference>
<evidence type="ECO:0000259" key="10">
    <source>
        <dbReference type="Pfam" id="PF25198"/>
    </source>
</evidence>
<evidence type="ECO:0000313" key="12">
    <source>
        <dbReference type="Proteomes" id="UP000215509"/>
    </source>
</evidence>
<reference evidence="11 12" key="1">
    <citation type="submission" date="2017-07" db="EMBL/GenBank/DDBJ databases">
        <title>Genome sequencing and assembly of Paenibacillus rigui.</title>
        <authorList>
            <person name="Mayilraj S."/>
        </authorList>
    </citation>
    <scope>NUCLEOTIDE SEQUENCE [LARGE SCALE GENOMIC DNA]</scope>
    <source>
        <strain evidence="11 12">JCM 16352</strain>
    </source>
</reference>
<evidence type="ECO:0000313" key="11">
    <source>
        <dbReference type="EMBL" id="OXM86962.1"/>
    </source>
</evidence>
<evidence type="ECO:0000256" key="8">
    <source>
        <dbReference type="SAM" id="SignalP"/>
    </source>
</evidence>
<proteinExistence type="inferred from homology"/>
<dbReference type="AlphaFoldDB" id="A0A229UU80"/>
<sequence>MNRNRLLRLVLVSCFPILLSGCWDAKEIQDNNYISALGIDFVNGRYIVHAQLLDFTSVAKQEGGKPSESARVWVSKSTGASINEAVNKMYQSSQQYMLYAHVNAIVYSEAALRHGPQIVYDLTNRYREIRYTKWVYGTTEPLDQLLTVTPFFNESPIASILNEPKATYKQSSYVKPLQFQRYLANYNEQGRTTLLPYLSINKSTWKENLEKHSLLEIGGAMIIDHGTLRGSLNKENLKGLRWVTPHTVRAFLNIKGGTSKQGELVGTFVIRKPKVRIEPLIRDGRLAFNLHIRLAGSLNELGQNVSEAELIALAKKEVAKEIKATYLKGIAIKADIYQLGYALLLQSPAQWNTYFGSNAFPLTEHSIEAINIQMNIDNTGKYKLRT</sequence>
<accession>A0A229UU80</accession>
<dbReference type="InterPro" id="IPR038501">
    <property type="entry name" value="Spore_GerAC_C_sf"/>
</dbReference>
<comment type="subcellular location">
    <subcellularLocation>
        <location evidence="1">Membrane</location>
        <topology evidence="1">Lipid-anchor</topology>
    </subcellularLocation>
</comment>
<comment type="caution">
    <text evidence="11">The sequence shown here is derived from an EMBL/GenBank/DDBJ whole genome shotgun (WGS) entry which is preliminary data.</text>
</comment>
<keyword evidence="5" id="KW-0472">Membrane</keyword>
<evidence type="ECO:0000259" key="9">
    <source>
        <dbReference type="Pfam" id="PF05504"/>
    </source>
</evidence>
<feature type="signal peptide" evidence="8">
    <location>
        <begin position="1"/>
        <end position="25"/>
    </location>
</feature>